<evidence type="ECO:0000313" key="12">
    <source>
        <dbReference type="Proteomes" id="UP000288168"/>
    </source>
</evidence>
<feature type="compositionally biased region" description="Acidic residues" evidence="9">
    <location>
        <begin position="424"/>
        <end position="444"/>
    </location>
</feature>
<keyword evidence="3" id="KW-0507">mRNA processing</keyword>
<gene>
    <name evidence="11" type="ORF">CEP54_010019</name>
</gene>
<dbReference type="InterPro" id="IPR016024">
    <property type="entry name" value="ARM-type_fold"/>
</dbReference>
<evidence type="ECO:0000256" key="7">
    <source>
        <dbReference type="ARBA" id="ARBA00040804"/>
    </source>
</evidence>
<dbReference type="GO" id="GO:0000398">
    <property type="term" value="P:mRNA splicing, via spliceosome"/>
    <property type="evidence" value="ECO:0007669"/>
    <property type="project" value="TreeGrafter"/>
</dbReference>
<protein>
    <recommendedName>
        <fullName evidence="7">Pre-mRNA-splicing factor CWC22</fullName>
    </recommendedName>
    <alternativeName>
        <fullName evidence="8">Pre-mRNA-splicing factor cwc22</fullName>
    </alternativeName>
</protein>
<evidence type="ECO:0000313" key="11">
    <source>
        <dbReference type="EMBL" id="RSL54165.1"/>
    </source>
</evidence>
<dbReference type="InterPro" id="IPR050781">
    <property type="entry name" value="CWC22_splicing_factor"/>
</dbReference>
<dbReference type="PANTHER" id="PTHR18034:SF3">
    <property type="entry name" value="PRE-MRNA-SPLICING FACTOR CWC22 HOMOLOG"/>
    <property type="match status" value="1"/>
</dbReference>
<feature type="region of interest" description="Disordered" evidence="9">
    <location>
        <begin position="83"/>
        <end position="129"/>
    </location>
</feature>
<dbReference type="AlphaFoldDB" id="A0A428PMC7"/>
<organism evidence="11 12">
    <name type="scientific">Fusarium duplospermum</name>
    <dbReference type="NCBI Taxonomy" id="1325734"/>
    <lineage>
        <taxon>Eukaryota</taxon>
        <taxon>Fungi</taxon>
        <taxon>Dikarya</taxon>
        <taxon>Ascomycota</taxon>
        <taxon>Pezizomycotina</taxon>
        <taxon>Sordariomycetes</taxon>
        <taxon>Hypocreomycetidae</taxon>
        <taxon>Hypocreales</taxon>
        <taxon>Nectriaceae</taxon>
        <taxon>Fusarium</taxon>
        <taxon>Fusarium solani species complex</taxon>
    </lineage>
</organism>
<dbReference type="SUPFAM" id="SSF48371">
    <property type="entry name" value="ARM repeat"/>
    <property type="match status" value="1"/>
</dbReference>
<sequence>MRGGSGTGRDVPVEMSSLAKIQDAIQEVTMGGGGACSELSGAGATAQPRMMWLDSLAGLSSDTHDIETAATAILSMMASAEIDIPRRERERDRNDKRDGDSYRPARAQRSPSPSRAREPVPVRTEEEKQAAAKAEYEKLLTMRSGGTYIPPARLRALQAQITDKTSKEYQRMAWEALKKSINGLINKVNTANIKHIVPELFGENLVRGRGLFCRSIMKAQAASLPFTPIYAAMAAIVNTKLPQVGELLIRRLVMQFRKGFKRNDKAVCLSSTTFLAHLINQQVQHEMLAGQILLLLLHKPTDDSVEIAVGFCREVGQYLEDMQPSISMAVFDQFRNILHEADIDKRTQYMIEVLFQVRKDKFKDNPAVKEELDLVEEEDQITHRVELEGEIDVQDGLNIFKFDSEWEEHEEAYKKLKAEILGEGSDDEEDDDDEYDSSSEEEEDEKTKAMEIKDQSNADLVNLRRTIYLTIMSSADPEEAVHKLMKINLPAGQEPELPSMIVECCSQEKTYTKFFGMIGERFAKINRLWCDLFEQAFAKYYDTIHRYENNKLRNIAMLFGHMFASDALGWHCLSVIHLNEDETTSSSRIFIKILFQFIAEEMGMPKLRARMTDETLRPNLEGLFPQENPRNIRFSINYFTSIGMGALTEEMRTHLQNMPKPALPAPPAADSDSDSVSSYSSYTARRGQGPTQGLCLREDVDAASLILRVPLVEVGGILVRAAHDLRRLVVDVVEHAAIHTRLVADRALLLHAKLVAGEIPTPQKVGRPHRHPVTGEVDRVIRKIDLLLP</sequence>
<dbReference type="Gene3D" id="1.25.40.180">
    <property type="match status" value="1"/>
</dbReference>
<feature type="compositionally biased region" description="Basic and acidic residues" evidence="9">
    <location>
        <begin position="115"/>
        <end position="129"/>
    </location>
</feature>
<feature type="region of interest" description="Disordered" evidence="9">
    <location>
        <begin position="419"/>
        <end position="450"/>
    </location>
</feature>
<comment type="caution">
    <text evidence="11">The sequence shown here is derived from an EMBL/GenBank/DDBJ whole genome shotgun (WGS) entry which is preliminary data.</text>
</comment>
<evidence type="ECO:0000256" key="9">
    <source>
        <dbReference type="SAM" id="MobiDB-lite"/>
    </source>
</evidence>
<proteinExistence type="inferred from homology"/>
<evidence type="ECO:0000256" key="1">
    <source>
        <dbReference type="ARBA" id="ARBA00004123"/>
    </source>
</evidence>
<dbReference type="STRING" id="1325734.A0A428PMC7"/>
<dbReference type="SMART" id="SM00544">
    <property type="entry name" value="MA3"/>
    <property type="match status" value="1"/>
</dbReference>
<dbReference type="EMBL" id="NKCI01000114">
    <property type="protein sequence ID" value="RSL54165.1"/>
    <property type="molecule type" value="Genomic_DNA"/>
</dbReference>
<dbReference type="InterPro" id="IPR003890">
    <property type="entry name" value="MIF4G-like_typ-3"/>
</dbReference>
<evidence type="ECO:0000256" key="8">
    <source>
        <dbReference type="ARBA" id="ARBA00069506"/>
    </source>
</evidence>
<comment type="subcellular location">
    <subcellularLocation>
        <location evidence="1">Nucleus</location>
    </subcellularLocation>
</comment>
<name>A0A428PMC7_9HYPO</name>
<dbReference type="Pfam" id="PF02847">
    <property type="entry name" value="MA3"/>
    <property type="match status" value="1"/>
</dbReference>
<comment type="similarity">
    <text evidence="2">Belongs to the CWC22 family.</text>
</comment>
<dbReference type="OrthoDB" id="3938623at2759"/>
<evidence type="ECO:0000256" key="2">
    <source>
        <dbReference type="ARBA" id="ARBA00006856"/>
    </source>
</evidence>
<dbReference type="PROSITE" id="PS51366">
    <property type="entry name" value="MI"/>
    <property type="match status" value="1"/>
</dbReference>
<evidence type="ECO:0000256" key="6">
    <source>
        <dbReference type="ARBA" id="ARBA00023242"/>
    </source>
</evidence>
<feature type="compositionally biased region" description="Low complexity" evidence="9">
    <location>
        <begin position="668"/>
        <end position="681"/>
    </location>
</feature>
<evidence type="ECO:0000256" key="3">
    <source>
        <dbReference type="ARBA" id="ARBA00022664"/>
    </source>
</evidence>
<dbReference type="Pfam" id="PF02854">
    <property type="entry name" value="MIF4G"/>
    <property type="match status" value="1"/>
</dbReference>
<feature type="compositionally biased region" description="Basic and acidic residues" evidence="9">
    <location>
        <begin position="83"/>
        <end position="103"/>
    </location>
</feature>
<dbReference type="SMART" id="SM00543">
    <property type="entry name" value="MIF4G"/>
    <property type="match status" value="1"/>
</dbReference>
<feature type="domain" description="MI" evidence="10">
    <location>
        <begin position="462"/>
        <end position="578"/>
    </location>
</feature>
<keyword evidence="5" id="KW-0508">mRNA splicing</keyword>
<reference evidence="11 12" key="1">
    <citation type="submission" date="2017-06" db="EMBL/GenBank/DDBJ databases">
        <title>Comparative genomic analysis of Ambrosia Fusariam Clade fungi.</title>
        <authorList>
            <person name="Stajich J.E."/>
            <person name="Carrillo J."/>
            <person name="Kijimoto T."/>
            <person name="Eskalen A."/>
            <person name="O'Donnell K."/>
            <person name="Kasson M."/>
        </authorList>
    </citation>
    <scope>NUCLEOTIDE SEQUENCE [LARGE SCALE GENOMIC DNA]</scope>
    <source>
        <strain evidence="11 12">NRRL62584</strain>
    </source>
</reference>
<evidence type="ECO:0000256" key="4">
    <source>
        <dbReference type="ARBA" id="ARBA00022728"/>
    </source>
</evidence>
<dbReference type="GO" id="GO:0003723">
    <property type="term" value="F:RNA binding"/>
    <property type="evidence" value="ECO:0007669"/>
    <property type="project" value="InterPro"/>
</dbReference>
<dbReference type="Proteomes" id="UP000288168">
    <property type="component" value="Unassembled WGS sequence"/>
</dbReference>
<keyword evidence="4" id="KW-0747">Spliceosome</keyword>
<dbReference type="GO" id="GO:0071013">
    <property type="term" value="C:catalytic step 2 spliceosome"/>
    <property type="evidence" value="ECO:0007669"/>
    <property type="project" value="TreeGrafter"/>
</dbReference>
<dbReference type="InterPro" id="IPR003891">
    <property type="entry name" value="Initiation_fac_eIF4g_MI"/>
</dbReference>
<keyword evidence="12" id="KW-1185">Reference proteome</keyword>
<accession>A0A428PMC7</accession>
<keyword evidence="6" id="KW-0539">Nucleus</keyword>
<dbReference type="PANTHER" id="PTHR18034">
    <property type="entry name" value="CELL CYCLE CONTROL PROTEIN CWF22-RELATED"/>
    <property type="match status" value="1"/>
</dbReference>
<evidence type="ECO:0000256" key="5">
    <source>
        <dbReference type="ARBA" id="ARBA00023187"/>
    </source>
</evidence>
<feature type="region of interest" description="Disordered" evidence="9">
    <location>
        <begin position="657"/>
        <end position="690"/>
    </location>
</feature>
<dbReference type="FunFam" id="1.25.40.180:FF:000004">
    <property type="entry name" value="pre-mRNA-splicing factor CWC22 homolog"/>
    <property type="match status" value="1"/>
</dbReference>
<feature type="compositionally biased region" description="Low complexity" evidence="9">
    <location>
        <begin position="104"/>
        <end position="114"/>
    </location>
</feature>
<evidence type="ECO:0000259" key="10">
    <source>
        <dbReference type="PROSITE" id="PS51366"/>
    </source>
</evidence>